<comment type="caution">
    <text evidence="1">The sequence shown here is derived from an EMBL/GenBank/DDBJ whole genome shotgun (WGS) entry which is preliminary data.</text>
</comment>
<gene>
    <name evidence="1" type="ORF">LITE_LOCUS30879</name>
</gene>
<proteinExistence type="predicted"/>
<dbReference type="AlphaFoldDB" id="A0AAV0MYV3"/>
<protein>
    <submittedName>
        <fullName evidence="1">Uncharacterized protein</fullName>
    </submittedName>
</protein>
<dbReference type="EMBL" id="CAMGYJ010000007">
    <property type="protein sequence ID" value="CAI0451480.1"/>
    <property type="molecule type" value="Genomic_DNA"/>
</dbReference>
<evidence type="ECO:0000313" key="2">
    <source>
        <dbReference type="Proteomes" id="UP001154282"/>
    </source>
</evidence>
<accession>A0AAV0MYV3</accession>
<dbReference type="Proteomes" id="UP001154282">
    <property type="component" value="Unassembled WGS sequence"/>
</dbReference>
<name>A0AAV0MYV3_9ROSI</name>
<reference evidence="1" key="1">
    <citation type="submission" date="2022-08" db="EMBL/GenBank/DDBJ databases">
        <authorList>
            <person name="Gutierrez-Valencia J."/>
        </authorList>
    </citation>
    <scope>NUCLEOTIDE SEQUENCE</scope>
</reference>
<evidence type="ECO:0000313" key="1">
    <source>
        <dbReference type="EMBL" id="CAI0451480.1"/>
    </source>
</evidence>
<sequence>MGPGGLLGSWWARPVRSWPGLIRLRPPRFTISLITLRPGRTNFFY</sequence>
<keyword evidence="2" id="KW-1185">Reference proteome</keyword>
<organism evidence="1 2">
    <name type="scientific">Linum tenue</name>
    <dbReference type="NCBI Taxonomy" id="586396"/>
    <lineage>
        <taxon>Eukaryota</taxon>
        <taxon>Viridiplantae</taxon>
        <taxon>Streptophyta</taxon>
        <taxon>Embryophyta</taxon>
        <taxon>Tracheophyta</taxon>
        <taxon>Spermatophyta</taxon>
        <taxon>Magnoliopsida</taxon>
        <taxon>eudicotyledons</taxon>
        <taxon>Gunneridae</taxon>
        <taxon>Pentapetalae</taxon>
        <taxon>rosids</taxon>
        <taxon>fabids</taxon>
        <taxon>Malpighiales</taxon>
        <taxon>Linaceae</taxon>
        <taxon>Linum</taxon>
    </lineage>
</organism>